<gene>
    <name evidence="2" type="ORF">AL399_04395</name>
</gene>
<dbReference type="InterPro" id="IPR036388">
    <property type="entry name" value="WH-like_DNA-bd_sf"/>
</dbReference>
<dbReference type="STRING" id="1702214.AL399_04395"/>
<feature type="domain" description="HTH luxR-type" evidence="1">
    <location>
        <begin position="184"/>
        <end position="249"/>
    </location>
</feature>
<keyword evidence="3" id="KW-1185">Reference proteome</keyword>
<dbReference type="AlphaFoldDB" id="A0A0Q4B7K3"/>
<comment type="caution">
    <text evidence="2">The sequence shown here is derived from an EMBL/GenBank/DDBJ whole genome shotgun (WGS) entry which is preliminary data.</text>
</comment>
<organism evidence="2 3">
    <name type="scientific">Candidatus [Bacteroides] periocalifornicus</name>
    <dbReference type="NCBI Taxonomy" id="1702214"/>
    <lineage>
        <taxon>Bacteria</taxon>
        <taxon>Pseudomonadati</taxon>
        <taxon>Bacteroidota</taxon>
    </lineage>
</organism>
<dbReference type="PROSITE" id="PS50043">
    <property type="entry name" value="HTH_LUXR_2"/>
    <property type="match status" value="1"/>
</dbReference>
<dbReference type="InterPro" id="IPR000792">
    <property type="entry name" value="Tscrpt_reg_LuxR_C"/>
</dbReference>
<dbReference type="SMART" id="SM00421">
    <property type="entry name" value="HTH_LUXR"/>
    <property type="match status" value="1"/>
</dbReference>
<dbReference type="Pfam" id="PF00196">
    <property type="entry name" value="GerE"/>
    <property type="match status" value="1"/>
</dbReference>
<dbReference type="Gene3D" id="1.10.10.10">
    <property type="entry name" value="Winged helix-like DNA-binding domain superfamily/Winged helix DNA-binding domain"/>
    <property type="match status" value="1"/>
</dbReference>
<dbReference type="PATRIC" id="fig|1702214.3.peg.1650"/>
<dbReference type="Proteomes" id="UP000054172">
    <property type="component" value="Unassembled WGS sequence"/>
</dbReference>
<dbReference type="GO" id="GO:0006355">
    <property type="term" value="P:regulation of DNA-templated transcription"/>
    <property type="evidence" value="ECO:0007669"/>
    <property type="project" value="InterPro"/>
</dbReference>
<dbReference type="EMBL" id="LIIK01000016">
    <property type="protein sequence ID" value="KQM08971.1"/>
    <property type="molecule type" value="Genomic_DNA"/>
</dbReference>
<reference evidence="2" key="1">
    <citation type="submission" date="2015-08" db="EMBL/GenBank/DDBJ databases">
        <title>Candidatus Bacteriodes Periocalifornicus.</title>
        <authorList>
            <person name="McLean J.S."/>
            <person name="Kelley S."/>
        </authorList>
    </citation>
    <scope>NUCLEOTIDE SEQUENCE [LARGE SCALE GENOMIC DNA]</scope>
    <source>
        <strain evidence="2">12B</strain>
    </source>
</reference>
<proteinExistence type="predicted"/>
<dbReference type="InterPro" id="IPR016032">
    <property type="entry name" value="Sig_transdc_resp-reg_C-effctor"/>
</dbReference>
<dbReference type="SUPFAM" id="SSF46894">
    <property type="entry name" value="C-terminal effector domain of the bipartite response regulators"/>
    <property type="match status" value="1"/>
</dbReference>
<dbReference type="CDD" id="cd06170">
    <property type="entry name" value="LuxR_C_like"/>
    <property type="match status" value="1"/>
</dbReference>
<evidence type="ECO:0000313" key="3">
    <source>
        <dbReference type="Proteomes" id="UP000054172"/>
    </source>
</evidence>
<sequence>MLENLLAPAFLRPKVTEEDYKKLPMILQGVEAAARLSYMPTYVVDLNTQRFVYVSKNPLALTGGKHDDSDLGPCQFYADHIPEECLEFLMEVSQISYQFLAAQPLEDRCLFTLSYNLNLRATKADQPALIYHQCTPLALDREGNVWLSSRTFALPHTDKIHEAYLRKAGSPQRWYYNRQLRCIEPCAPLALDEKEVTVIRLASRGLSVEDTARLMRKSVDSVKKYRNSLYEKLGVSSMTEAIAYAQCHHLL</sequence>
<dbReference type="GO" id="GO:0003677">
    <property type="term" value="F:DNA binding"/>
    <property type="evidence" value="ECO:0007669"/>
    <property type="project" value="InterPro"/>
</dbReference>
<dbReference type="Gene3D" id="3.30.450.20">
    <property type="entry name" value="PAS domain"/>
    <property type="match status" value="1"/>
</dbReference>
<evidence type="ECO:0000259" key="1">
    <source>
        <dbReference type="PROSITE" id="PS50043"/>
    </source>
</evidence>
<accession>A0A0Q4B7K3</accession>
<name>A0A0Q4B7K3_9BACT</name>
<protein>
    <recommendedName>
        <fullName evidence="1">HTH luxR-type domain-containing protein</fullName>
    </recommendedName>
</protein>
<evidence type="ECO:0000313" key="2">
    <source>
        <dbReference type="EMBL" id="KQM08971.1"/>
    </source>
</evidence>